<dbReference type="Proteomes" id="UP000218418">
    <property type="component" value="Chromosome"/>
</dbReference>
<evidence type="ECO:0000313" key="3">
    <source>
        <dbReference type="Proteomes" id="UP000218418"/>
    </source>
</evidence>
<evidence type="ECO:0000259" key="1">
    <source>
        <dbReference type="Pfam" id="PF14534"/>
    </source>
</evidence>
<evidence type="ECO:0000313" key="2">
    <source>
        <dbReference type="EMBL" id="BAY86293.1"/>
    </source>
</evidence>
<sequence length="172" mass="20036">MKFKNYLNKFAFVGITLAMILIYQFGLINSENITAQAIQISNQDTEFKELISNSLEAWNTNKPDNLAKFYAQDPELKFYDALPMQYQGWKDYQTGIQQHLFDNMPKFTLTANDDIQSHRQDNLAWTTFTWHLSAELNNGTPIETDGRQTDIWEKRDGKWLIVHEHISSPVSL</sequence>
<organism evidence="2 3">
    <name type="scientific">Calothrix parasitica NIES-267</name>
    <dbReference type="NCBI Taxonomy" id="1973488"/>
    <lineage>
        <taxon>Bacteria</taxon>
        <taxon>Bacillati</taxon>
        <taxon>Cyanobacteriota</taxon>
        <taxon>Cyanophyceae</taxon>
        <taxon>Nostocales</taxon>
        <taxon>Calotrichaceae</taxon>
        <taxon>Calothrix</taxon>
    </lineage>
</organism>
<dbReference type="Gene3D" id="3.10.450.50">
    <property type="match status" value="1"/>
</dbReference>
<gene>
    <name evidence="2" type="ORF">NIES267_57990</name>
</gene>
<protein>
    <recommendedName>
        <fullName evidence="1">DUF4440 domain-containing protein</fullName>
    </recommendedName>
</protein>
<proteinExistence type="predicted"/>
<name>A0A1Z4LYJ2_9CYAN</name>
<accession>A0A1Z4LYJ2</accession>
<dbReference type="OrthoDB" id="9795306at2"/>
<keyword evidence="3" id="KW-1185">Reference proteome</keyword>
<dbReference type="InterPro" id="IPR032710">
    <property type="entry name" value="NTF2-like_dom_sf"/>
</dbReference>
<reference evidence="2 3" key="1">
    <citation type="submission" date="2017-06" db="EMBL/GenBank/DDBJ databases">
        <title>Genome sequencing of cyanobaciteial culture collection at National Institute for Environmental Studies (NIES).</title>
        <authorList>
            <person name="Hirose Y."/>
            <person name="Shimura Y."/>
            <person name="Fujisawa T."/>
            <person name="Nakamura Y."/>
            <person name="Kawachi M."/>
        </authorList>
    </citation>
    <scope>NUCLEOTIDE SEQUENCE [LARGE SCALE GENOMIC DNA]</scope>
    <source>
        <strain evidence="2 3">NIES-267</strain>
    </source>
</reference>
<feature type="domain" description="DUF4440" evidence="1">
    <location>
        <begin position="49"/>
        <end position="161"/>
    </location>
</feature>
<dbReference type="InterPro" id="IPR027843">
    <property type="entry name" value="DUF4440"/>
</dbReference>
<dbReference type="Pfam" id="PF14534">
    <property type="entry name" value="DUF4440"/>
    <property type="match status" value="1"/>
</dbReference>
<dbReference type="EMBL" id="AP018227">
    <property type="protein sequence ID" value="BAY86293.1"/>
    <property type="molecule type" value="Genomic_DNA"/>
</dbReference>
<dbReference type="AlphaFoldDB" id="A0A1Z4LYJ2"/>
<dbReference type="SUPFAM" id="SSF54427">
    <property type="entry name" value="NTF2-like"/>
    <property type="match status" value="1"/>
</dbReference>